<dbReference type="EMBL" id="JAHUTI010040403">
    <property type="protein sequence ID" value="MED6245248.1"/>
    <property type="molecule type" value="Genomic_DNA"/>
</dbReference>
<keyword evidence="5" id="KW-1185">Reference proteome</keyword>
<evidence type="ECO:0000256" key="3">
    <source>
        <dbReference type="SAM" id="SignalP"/>
    </source>
</evidence>
<keyword evidence="3" id="KW-0732">Signal</keyword>
<feature type="signal peptide" evidence="3">
    <location>
        <begin position="1"/>
        <end position="32"/>
    </location>
</feature>
<dbReference type="Proteomes" id="UP001345963">
    <property type="component" value="Unassembled WGS sequence"/>
</dbReference>
<accession>A0ABU7B6E0</accession>
<keyword evidence="2" id="KW-0812">Transmembrane</keyword>
<organism evidence="4 5">
    <name type="scientific">Ataeniobius toweri</name>
    <dbReference type="NCBI Taxonomy" id="208326"/>
    <lineage>
        <taxon>Eukaryota</taxon>
        <taxon>Metazoa</taxon>
        <taxon>Chordata</taxon>
        <taxon>Craniata</taxon>
        <taxon>Vertebrata</taxon>
        <taxon>Euteleostomi</taxon>
        <taxon>Actinopterygii</taxon>
        <taxon>Neopterygii</taxon>
        <taxon>Teleostei</taxon>
        <taxon>Neoteleostei</taxon>
        <taxon>Acanthomorphata</taxon>
        <taxon>Ovalentaria</taxon>
        <taxon>Atherinomorphae</taxon>
        <taxon>Cyprinodontiformes</taxon>
        <taxon>Goodeidae</taxon>
        <taxon>Ataeniobius</taxon>
    </lineage>
</organism>
<name>A0ABU7B6E0_9TELE</name>
<feature type="chain" id="PRO_5046984607" evidence="3">
    <location>
        <begin position="33"/>
        <end position="558"/>
    </location>
</feature>
<comment type="caution">
    <text evidence="4">The sequence shown here is derived from an EMBL/GenBank/DDBJ whole genome shotgun (WGS) entry which is preliminary data.</text>
</comment>
<sequence length="558" mass="60601">MPVWSVQDIHCFIMAVQLLFVILFNSLYETKAEDISVSRCDFYIANKKMSADSSCVETVTGTKLLSMGNNRPPAEFKVKCFYSIKDGAVDITSSDSISTTITINNLSPPTLTVNPLVITESDSVTLNCQPPSSVRVTECYFQIRGEKTSQRFPCLKTLRGSEILSLTKQSSPANFDVTCFYMKVHESPKSNLLTIMIQLPPAELRVNPQQITESDSVTLNCGTPSFDSVATCSLYFIKSKIARSISCVQNMTGRELLMMTHQTSPAEVELTCYYTVKNTGGQHPSPDSHISSVTVHNVEEIDSTTSQIVSTFSVTAGQTFGTTAMKTDSLSSISPGSVRPTVGGTTVPQTNVEKIDSTTSQRVSTFSVTAGQTFGITAMKTDSLSSISPGSVRPTVGGTTDSMSYYTSRSSVASVSRSSVTSVTPKSTAEQKPLRNWMLLAPPGFGVGVGVVLLIVGLLCSRRRSGKITHRRSQVNFNENFMGMTNFTTAELSPVSDENGYNRITSIPTANSATKGVQVNTQHYQNENTDVYHVYSTIPDEPAASTIVNELYYTLQAQ</sequence>
<keyword evidence="2" id="KW-1133">Transmembrane helix</keyword>
<protein>
    <submittedName>
        <fullName evidence="4">Uncharacterized protein</fullName>
    </submittedName>
</protein>
<reference evidence="4 5" key="1">
    <citation type="submission" date="2021-07" db="EMBL/GenBank/DDBJ databases">
        <authorList>
            <person name="Palmer J.M."/>
        </authorList>
    </citation>
    <scope>NUCLEOTIDE SEQUENCE [LARGE SCALE GENOMIC DNA]</scope>
    <source>
        <strain evidence="4 5">AT_MEX2019</strain>
        <tissue evidence="4">Muscle</tissue>
    </source>
</reference>
<proteinExistence type="predicted"/>
<keyword evidence="2" id="KW-0472">Membrane</keyword>
<feature type="region of interest" description="Disordered" evidence="1">
    <location>
        <begin position="328"/>
        <end position="347"/>
    </location>
</feature>
<feature type="transmembrane region" description="Helical" evidence="2">
    <location>
        <begin position="437"/>
        <end position="461"/>
    </location>
</feature>
<gene>
    <name evidence="4" type="ORF">ATANTOWER_000659</name>
</gene>
<evidence type="ECO:0000313" key="4">
    <source>
        <dbReference type="EMBL" id="MED6245248.1"/>
    </source>
</evidence>
<evidence type="ECO:0000256" key="2">
    <source>
        <dbReference type="SAM" id="Phobius"/>
    </source>
</evidence>
<evidence type="ECO:0000313" key="5">
    <source>
        <dbReference type="Proteomes" id="UP001345963"/>
    </source>
</evidence>
<evidence type="ECO:0000256" key="1">
    <source>
        <dbReference type="SAM" id="MobiDB-lite"/>
    </source>
</evidence>